<dbReference type="Gene3D" id="1.10.10.10">
    <property type="entry name" value="Winged helix-like DNA-binding domain superfamily/Winged helix DNA-binding domain"/>
    <property type="match status" value="1"/>
</dbReference>
<keyword evidence="7" id="KW-0812">Transmembrane</keyword>
<dbReference type="Pfam" id="PF08281">
    <property type="entry name" value="Sigma70_r4_2"/>
    <property type="match status" value="1"/>
</dbReference>
<dbReference type="NCBIfam" id="TIGR02937">
    <property type="entry name" value="sigma70-ECF"/>
    <property type="match status" value="1"/>
</dbReference>
<evidence type="ECO:0000313" key="10">
    <source>
        <dbReference type="EMBL" id="SDD82753.1"/>
    </source>
</evidence>
<organism evidence="10 11">
    <name type="scientific">Mucilaginibacter pineti</name>
    <dbReference type="NCBI Taxonomy" id="1391627"/>
    <lineage>
        <taxon>Bacteria</taxon>
        <taxon>Pseudomonadati</taxon>
        <taxon>Bacteroidota</taxon>
        <taxon>Sphingobacteriia</taxon>
        <taxon>Sphingobacteriales</taxon>
        <taxon>Sphingobacteriaceae</taxon>
        <taxon>Mucilaginibacter</taxon>
    </lineage>
</organism>
<comment type="similarity">
    <text evidence="1 6">Belongs to the sigma-70 factor family. ECF subfamily.</text>
</comment>
<proteinExistence type="inferred from homology"/>
<dbReference type="SUPFAM" id="SSF88659">
    <property type="entry name" value="Sigma3 and sigma4 domains of RNA polymerase sigma factors"/>
    <property type="match status" value="1"/>
</dbReference>
<dbReference type="Proteomes" id="UP000199072">
    <property type="component" value="Unassembled WGS sequence"/>
</dbReference>
<dbReference type="Gene3D" id="1.10.1740.10">
    <property type="match status" value="1"/>
</dbReference>
<dbReference type="SUPFAM" id="SSF88946">
    <property type="entry name" value="Sigma2 domain of RNA polymerase sigma factors"/>
    <property type="match status" value="1"/>
</dbReference>
<feature type="domain" description="RNA polymerase sigma factor 70 region 4 type 2" evidence="9">
    <location>
        <begin position="137"/>
        <end position="184"/>
    </location>
</feature>
<evidence type="ECO:0000256" key="5">
    <source>
        <dbReference type="ARBA" id="ARBA00023163"/>
    </source>
</evidence>
<dbReference type="GO" id="GO:0006352">
    <property type="term" value="P:DNA-templated transcription initiation"/>
    <property type="evidence" value="ECO:0007669"/>
    <property type="project" value="InterPro"/>
</dbReference>
<dbReference type="PROSITE" id="PS01063">
    <property type="entry name" value="SIGMA70_ECF"/>
    <property type="match status" value="1"/>
</dbReference>
<keyword evidence="11" id="KW-1185">Reference proteome</keyword>
<dbReference type="OrthoDB" id="799938at2"/>
<dbReference type="PANTHER" id="PTHR43133:SF46">
    <property type="entry name" value="RNA POLYMERASE SIGMA-70 FACTOR ECF SUBFAMILY"/>
    <property type="match status" value="1"/>
</dbReference>
<dbReference type="InterPro" id="IPR007627">
    <property type="entry name" value="RNA_pol_sigma70_r2"/>
</dbReference>
<evidence type="ECO:0000256" key="3">
    <source>
        <dbReference type="ARBA" id="ARBA00023082"/>
    </source>
</evidence>
<evidence type="ECO:0000313" key="11">
    <source>
        <dbReference type="Proteomes" id="UP000199072"/>
    </source>
</evidence>
<dbReference type="GO" id="GO:0003677">
    <property type="term" value="F:DNA binding"/>
    <property type="evidence" value="ECO:0007669"/>
    <property type="project" value="UniProtKB-KW"/>
</dbReference>
<reference evidence="10 11" key="1">
    <citation type="submission" date="2016-10" db="EMBL/GenBank/DDBJ databases">
        <authorList>
            <person name="de Groot N.N."/>
        </authorList>
    </citation>
    <scope>NUCLEOTIDE SEQUENCE [LARGE SCALE GENOMIC DNA]</scope>
    <source>
        <strain evidence="10 11">47C3B</strain>
    </source>
</reference>
<dbReference type="EMBL" id="FNAI01000002">
    <property type="protein sequence ID" value="SDD82753.1"/>
    <property type="molecule type" value="Genomic_DNA"/>
</dbReference>
<dbReference type="Pfam" id="PF04542">
    <property type="entry name" value="Sigma70_r2"/>
    <property type="match status" value="1"/>
</dbReference>
<keyword evidence="2 6" id="KW-0805">Transcription regulation</keyword>
<dbReference type="InterPro" id="IPR013325">
    <property type="entry name" value="RNA_pol_sigma_r2"/>
</dbReference>
<dbReference type="GO" id="GO:0016987">
    <property type="term" value="F:sigma factor activity"/>
    <property type="evidence" value="ECO:0007669"/>
    <property type="project" value="UniProtKB-KW"/>
</dbReference>
<feature type="domain" description="RNA polymerase sigma-70 region 2" evidence="8">
    <location>
        <begin position="41"/>
        <end position="106"/>
    </location>
</feature>
<dbReference type="InterPro" id="IPR014284">
    <property type="entry name" value="RNA_pol_sigma-70_dom"/>
</dbReference>
<protein>
    <recommendedName>
        <fullName evidence="6">RNA polymerase sigma factor</fullName>
    </recommendedName>
</protein>
<gene>
    <name evidence="10" type="ORF">SAMN05216464_102699</name>
</gene>
<accession>A0A1G6XYK2</accession>
<dbReference type="InterPro" id="IPR036388">
    <property type="entry name" value="WH-like_DNA-bd_sf"/>
</dbReference>
<dbReference type="InterPro" id="IPR013249">
    <property type="entry name" value="RNA_pol_sigma70_r4_t2"/>
</dbReference>
<evidence type="ECO:0000256" key="1">
    <source>
        <dbReference type="ARBA" id="ARBA00010641"/>
    </source>
</evidence>
<dbReference type="STRING" id="1391627.SAMN05216464_102699"/>
<dbReference type="AlphaFoldDB" id="A0A1G6XYK2"/>
<sequence length="215" mass="25124">MFEIAQNQESELLLKSAADRNEKELLLKVASGDEYAFRQLFTVHHQQLGVHILRVTRSAELAEEVVQDVFLKIWMTREALAGVDDFKAYLFVISKNHALNCLKKLAKERIKVKNLEEDNIRYMLNPDMNDTNLYYNLLDEAIDHLPPQQQKVYLLSRHNRLKYAEIATQLKLSRETVKKYLQKATTSITDYVKEHLIALVAILLMLKTFFIFLKN</sequence>
<feature type="transmembrane region" description="Helical" evidence="7">
    <location>
        <begin position="195"/>
        <end position="213"/>
    </location>
</feature>
<keyword evidence="3 6" id="KW-0731">Sigma factor</keyword>
<keyword evidence="5 6" id="KW-0804">Transcription</keyword>
<keyword evidence="4 6" id="KW-0238">DNA-binding</keyword>
<dbReference type="RefSeq" id="WP_091147199.1">
    <property type="nucleotide sequence ID" value="NZ_FNAI01000002.1"/>
</dbReference>
<dbReference type="PANTHER" id="PTHR43133">
    <property type="entry name" value="RNA POLYMERASE ECF-TYPE SIGMA FACTO"/>
    <property type="match status" value="1"/>
</dbReference>
<name>A0A1G6XYK2_9SPHI</name>
<evidence type="ECO:0000256" key="7">
    <source>
        <dbReference type="SAM" id="Phobius"/>
    </source>
</evidence>
<evidence type="ECO:0000256" key="2">
    <source>
        <dbReference type="ARBA" id="ARBA00023015"/>
    </source>
</evidence>
<evidence type="ECO:0000256" key="6">
    <source>
        <dbReference type="RuleBase" id="RU000716"/>
    </source>
</evidence>
<evidence type="ECO:0000256" key="4">
    <source>
        <dbReference type="ARBA" id="ARBA00023125"/>
    </source>
</evidence>
<keyword evidence="7" id="KW-1133">Transmembrane helix</keyword>
<dbReference type="InterPro" id="IPR039425">
    <property type="entry name" value="RNA_pol_sigma-70-like"/>
</dbReference>
<keyword evidence="7" id="KW-0472">Membrane</keyword>
<evidence type="ECO:0000259" key="8">
    <source>
        <dbReference type="Pfam" id="PF04542"/>
    </source>
</evidence>
<dbReference type="InterPro" id="IPR013324">
    <property type="entry name" value="RNA_pol_sigma_r3/r4-like"/>
</dbReference>
<evidence type="ECO:0000259" key="9">
    <source>
        <dbReference type="Pfam" id="PF08281"/>
    </source>
</evidence>
<dbReference type="InterPro" id="IPR000838">
    <property type="entry name" value="RNA_pol_sigma70_ECF_CS"/>
</dbReference>